<dbReference type="InterPro" id="IPR051311">
    <property type="entry name" value="DedA_domain"/>
</dbReference>
<feature type="domain" description="VTT" evidence="2">
    <location>
        <begin position="50"/>
        <end position="160"/>
    </location>
</feature>
<accession>Q82TH7</accession>
<dbReference type="eggNOG" id="COG1238">
    <property type="taxonomic scope" value="Bacteria"/>
</dbReference>
<sequence>MICGHLRTTLRFTYCYQKIDTIPMNENASLLALFTSSFLAATLLPGGSEAVLAGVLVAYPDLFWPALNIATLGNTLGGMSSYVIGRLLPDEQALSEKIGRHVHGLEWIRRHGAPVLFLSWLPLIGDILCVAAGWLRIHWASAALFIAAGKFARYWVIALAIS</sequence>
<keyword evidence="1" id="KW-0472">Membrane</keyword>
<keyword evidence="1" id="KW-1133">Transmembrane helix</keyword>
<name>Q82TH7_NITEU</name>
<keyword evidence="1" id="KW-0812">Transmembrane</keyword>
<dbReference type="PANTHER" id="PTHR42709">
    <property type="entry name" value="ALKALINE PHOSPHATASE LIKE PROTEIN"/>
    <property type="match status" value="1"/>
</dbReference>
<dbReference type="InterPro" id="IPR032816">
    <property type="entry name" value="VTT_dom"/>
</dbReference>
<evidence type="ECO:0000256" key="1">
    <source>
        <dbReference type="SAM" id="Phobius"/>
    </source>
</evidence>
<dbReference type="EMBL" id="AL954747">
    <property type="protein sequence ID" value="CAD85821.1"/>
    <property type="molecule type" value="Genomic_DNA"/>
</dbReference>
<dbReference type="PhylomeDB" id="Q82TH7"/>
<feature type="transmembrane region" description="Helical" evidence="1">
    <location>
        <begin position="141"/>
        <end position="161"/>
    </location>
</feature>
<dbReference type="KEGG" id="neu:NE1910"/>
<reference evidence="3 4" key="1">
    <citation type="journal article" date="2003" name="J. Bacteriol.">
        <title>Complete genome sequence of the ammonia-oxidizing bacterium and obligate chemolithoautotroph Nitrosomonas europaea.</title>
        <authorList>
            <person name="Chain P."/>
            <person name="Lamerdin J."/>
            <person name="Larimer F."/>
            <person name="Regala W."/>
            <person name="Land M."/>
            <person name="Hauser L."/>
            <person name="Hooper A."/>
            <person name="Klotz M."/>
            <person name="Norton J."/>
            <person name="Sayavedra-Soto L."/>
            <person name="Arciero D."/>
            <person name="Hommes N."/>
            <person name="Whittaker M."/>
            <person name="Arp D."/>
        </authorList>
    </citation>
    <scope>NUCLEOTIDE SEQUENCE [LARGE SCALE GENOMIC DNA]</scope>
    <source>
        <strain evidence="4">ATCC 19718 / CIP 103999 / KCTC 2705 / NBRC 14298</strain>
    </source>
</reference>
<dbReference type="HOGENOM" id="CLU_125997_1_0_4"/>
<evidence type="ECO:0000313" key="4">
    <source>
        <dbReference type="Proteomes" id="UP000001416"/>
    </source>
</evidence>
<feature type="transmembrane region" description="Helical" evidence="1">
    <location>
        <begin position="115"/>
        <end position="135"/>
    </location>
</feature>
<evidence type="ECO:0000313" key="3">
    <source>
        <dbReference type="EMBL" id="CAD85821.1"/>
    </source>
</evidence>
<dbReference type="AlphaFoldDB" id="Q82TH7"/>
<proteinExistence type="predicted"/>
<gene>
    <name evidence="3" type="primary">yqaA</name>
    <name evidence="3" type="ordered locus">NE1910</name>
</gene>
<organism evidence="3 4">
    <name type="scientific">Nitrosomonas europaea (strain ATCC 19718 / CIP 103999 / KCTC 2705 / NBRC 14298)</name>
    <dbReference type="NCBI Taxonomy" id="228410"/>
    <lineage>
        <taxon>Bacteria</taxon>
        <taxon>Pseudomonadati</taxon>
        <taxon>Pseudomonadota</taxon>
        <taxon>Betaproteobacteria</taxon>
        <taxon>Nitrosomonadales</taxon>
        <taxon>Nitrosomonadaceae</taxon>
        <taxon>Nitrosomonas</taxon>
    </lineage>
</organism>
<dbReference type="Proteomes" id="UP000001416">
    <property type="component" value="Chromosome"/>
</dbReference>
<keyword evidence="4" id="KW-1185">Reference proteome</keyword>
<protein>
    <submittedName>
        <fullName evidence="3">Putative inner membrane protein</fullName>
    </submittedName>
</protein>
<dbReference type="PANTHER" id="PTHR42709:SF4">
    <property type="entry name" value="INNER MEMBRANE PROTEIN YQAA"/>
    <property type="match status" value="1"/>
</dbReference>
<evidence type="ECO:0000259" key="2">
    <source>
        <dbReference type="Pfam" id="PF09335"/>
    </source>
</evidence>
<dbReference type="Pfam" id="PF09335">
    <property type="entry name" value="VTT_dom"/>
    <property type="match status" value="1"/>
</dbReference>